<dbReference type="Proteomes" id="UP001234178">
    <property type="component" value="Unassembled WGS sequence"/>
</dbReference>
<sequence>MEYMMVNEDLSAIGQLPLAAAKNVGKRGNQTGCSIPPPEHKRKEGGVTYPHFSNLTEKVEEPNKCPMQFKLLRHQFCDRDHGKSAARLCEPFKDSKITAVFSVYF</sequence>
<feature type="region of interest" description="Disordered" evidence="1">
    <location>
        <begin position="27"/>
        <end position="46"/>
    </location>
</feature>
<comment type="caution">
    <text evidence="2">The sequence shown here is derived from an EMBL/GenBank/DDBJ whole genome shotgun (WGS) entry which is preliminary data.</text>
</comment>
<name>A0ABR0AY05_9CRUS</name>
<evidence type="ECO:0000256" key="1">
    <source>
        <dbReference type="SAM" id="MobiDB-lite"/>
    </source>
</evidence>
<organism evidence="2 3">
    <name type="scientific">Daphnia magna</name>
    <dbReference type="NCBI Taxonomy" id="35525"/>
    <lineage>
        <taxon>Eukaryota</taxon>
        <taxon>Metazoa</taxon>
        <taxon>Ecdysozoa</taxon>
        <taxon>Arthropoda</taxon>
        <taxon>Crustacea</taxon>
        <taxon>Branchiopoda</taxon>
        <taxon>Diplostraca</taxon>
        <taxon>Cladocera</taxon>
        <taxon>Anomopoda</taxon>
        <taxon>Daphniidae</taxon>
        <taxon>Daphnia</taxon>
    </lineage>
</organism>
<gene>
    <name evidence="2" type="ORF">OUZ56_022971</name>
</gene>
<evidence type="ECO:0000313" key="2">
    <source>
        <dbReference type="EMBL" id="KAK4030013.1"/>
    </source>
</evidence>
<keyword evidence="3" id="KW-1185">Reference proteome</keyword>
<dbReference type="EMBL" id="JAOYFB010000039">
    <property type="protein sequence ID" value="KAK4030013.1"/>
    <property type="molecule type" value="Genomic_DNA"/>
</dbReference>
<evidence type="ECO:0000313" key="3">
    <source>
        <dbReference type="Proteomes" id="UP001234178"/>
    </source>
</evidence>
<reference evidence="2 3" key="1">
    <citation type="journal article" date="2023" name="Nucleic Acids Res.">
        <title>The hologenome of Daphnia magna reveals possible DNA methylation and microbiome-mediated evolution of the host genome.</title>
        <authorList>
            <person name="Chaturvedi A."/>
            <person name="Li X."/>
            <person name="Dhandapani V."/>
            <person name="Marshall H."/>
            <person name="Kissane S."/>
            <person name="Cuenca-Cambronero M."/>
            <person name="Asole G."/>
            <person name="Calvet F."/>
            <person name="Ruiz-Romero M."/>
            <person name="Marangio P."/>
            <person name="Guigo R."/>
            <person name="Rago D."/>
            <person name="Mirbahai L."/>
            <person name="Eastwood N."/>
            <person name="Colbourne J.K."/>
            <person name="Zhou J."/>
            <person name="Mallon E."/>
            <person name="Orsini L."/>
        </authorList>
    </citation>
    <scope>NUCLEOTIDE SEQUENCE [LARGE SCALE GENOMIC DNA]</scope>
    <source>
        <strain evidence="2">LRV0_1</strain>
    </source>
</reference>
<proteinExistence type="predicted"/>
<protein>
    <submittedName>
        <fullName evidence="2">Uncharacterized protein</fullName>
    </submittedName>
</protein>
<accession>A0ABR0AY05</accession>